<feature type="chain" id="PRO_5047027751" description="PEP-CTERM sorting domain-containing protein" evidence="1">
    <location>
        <begin position="26"/>
        <end position="261"/>
    </location>
</feature>
<evidence type="ECO:0008006" key="4">
    <source>
        <dbReference type="Google" id="ProtNLM"/>
    </source>
</evidence>
<keyword evidence="3" id="KW-1185">Reference proteome</keyword>
<reference evidence="3" key="1">
    <citation type="journal article" date="2019" name="Int. J. Syst. Evol. Microbiol.">
        <title>The Global Catalogue of Microorganisms (GCM) 10K type strain sequencing project: providing services to taxonomists for standard genome sequencing and annotation.</title>
        <authorList>
            <consortium name="The Broad Institute Genomics Platform"/>
            <consortium name="The Broad Institute Genome Sequencing Center for Infectious Disease"/>
            <person name="Wu L."/>
            <person name="Ma J."/>
        </authorList>
    </citation>
    <scope>NUCLEOTIDE SEQUENCE [LARGE SCALE GENOMIC DNA]</scope>
    <source>
        <strain evidence="3">KCTC 52449</strain>
    </source>
</reference>
<evidence type="ECO:0000313" key="2">
    <source>
        <dbReference type="EMBL" id="MFC3201163.1"/>
    </source>
</evidence>
<protein>
    <recommendedName>
        <fullName evidence="4">PEP-CTERM sorting domain-containing protein</fullName>
    </recommendedName>
</protein>
<gene>
    <name evidence="2" type="ORF">ACFOEW_04945</name>
</gene>
<feature type="signal peptide" evidence="1">
    <location>
        <begin position="1"/>
        <end position="25"/>
    </location>
</feature>
<organism evidence="2 3">
    <name type="scientific">Alteromonas oceani</name>
    <dbReference type="NCBI Taxonomy" id="2071609"/>
    <lineage>
        <taxon>Bacteria</taxon>
        <taxon>Pseudomonadati</taxon>
        <taxon>Pseudomonadota</taxon>
        <taxon>Gammaproteobacteria</taxon>
        <taxon>Alteromonadales</taxon>
        <taxon>Alteromonadaceae</taxon>
        <taxon>Alteromonas/Salinimonas group</taxon>
        <taxon>Alteromonas</taxon>
    </lineage>
</organism>
<name>A0ABV7JW14_9ALTE</name>
<dbReference type="EMBL" id="JBHRSX010000013">
    <property type="protein sequence ID" value="MFC3201163.1"/>
    <property type="molecule type" value="Genomic_DNA"/>
</dbReference>
<dbReference type="RefSeq" id="WP_123325794.1">
    <property type="nucleotide sequence ID" value="NZ_JBHRSX010000013.1"/>
</dbReference>
<comment type="caution">
    <text evidence="2">The sequence shown here is derived from an EMBL/GenBank/DDBJ whole genome shotgun (WGS) entry which is preliminary data.</text>
</comment>
<sequence>MSNIRLHCHLLLTFTLLVLANPASAAIFSTLSNDKGWIYQVENPPFPSSYSQGNNQNTFTGRSFRSDYNSFWQFDIQEFMSIDPSKLVINSVELFFENTTDAAFINLVEENSLSIFDVDNDEVNTGGDLSYRYMDLQSGNVYGTDVLDFYSTSELPYDTVPDLTIELNQVALNDILASATNYFQIGVYLEGPRDVSDGKNAMGLWSSSEGPVVTLNIDYDLEPSGPTKVNAPSMVTLLGMGITGLLFKTNCRRRKQKVSPL</sequence>
<evidence type="ECO:0000313" key="3">
    <source>
        <dbReference type="Proteomes" id="UP001595477"/>
    </source>
</evidence>
<evidence type="ECO:0000256" key="1">
    <source>
        <dbReference type="SAM" id="SignalP"/>
    </source>
</evidence>
<dbReference type="Proteomes" id="UP001595477">
    <property type="component" value="Unassembled WGS sequence"/>
</dbReference>
<accession>A0ABV7JW14</accession>
<keyword evidence="1" id="KW-0732">Signal</keyword>
<proteinExistence type="predicted"/>